<comment type="caution">
    <text evidence="2">The sequence shown here is derived from an EMBL/GenBank/DDBJ whole genome shotgun (WGS) entry which is preliminary data.</text>
</comment>
<feature type="domain" description="STAS" evidence="1">
    <location>
        <begin position="1"/>
        <end position="101"/>
    </location>
</feature>
<proteinExistence type="predicted"/>
<gene>
    <name evidence="2" type="ORF">MTR62_14870</name>
</gene>
<reference evidence="2" key="1">
    <citation type="submission" date="2022-03" db="EMBL/GenBank/DDBJ databases">
        <title>Identification of a novel bacterium isolated from mangrove sediments.</title>
        <authorList>
            <person name="Pan X."/>
        </authorList>
    </citation>
    <scope>NUCLEOTIDE SEQUENCE</scope>
    <source>
        <strain evidence="2">B1949</strain>
    </source>
</reference>
<dbReference type="SUPFAM" id="SSF52091">
    <property type="entry name" value="SpoIIaa-like"/>
    <property type="match status" value="1"/>
</dbReference>
<evidence type="ECO:0000313" key="2">
    <source>
        <dbReference type="EMBL" id="MCJ2183967.1"/>
    </source>
</evidence>
<dbReference type="PROSITE" id="PS50801">
    <property type="entry name" value="STAS"/>
    <property type="match status" value="1"/>
</dbReference>
<dbReference type="InterPro" id="IPR036513">
    <property type="entry name" value="STAS_dom_sf"/>
</dbReference>
<dbReference type="InterPro" id="IPR058548">
    <property type="entry name" value="MlaB-like_STAS"/>
</dbReference>
<name>A0ABT0BFY4_9SPHN</name>
<organism evidence="2 3">
    <name type="scientific">Novosphingobium organovorum</name>
    <dbReference type="NCBI Taxonomy" id="2930092"/>
    <lineage>
        <taxon>Bacteria</taxon>
        <taxon>Pseudomonadati</taxon>
        <taxon>Pseudomonadota</taxon>
        <taxon>Alphaproteobacteria</taxon>
        <taxon>Sphingomonadales</taxon>
        <taxon>Sphingomonadaceae</taxon>
        <taxon>Novosphingobium</taxon>
    </lineage>
</organism>
<dbReference type="InterPro" id="IPR002645">
    <property type="entry name" value="STAS_dom"/>
</dbReference>
<dbReference type="Gene3D" id="3.30.750.24">
    <property type="entry name" value="STAS domain"/>
    <property type="match status" value="1"/>
</dbReference>
<accession>A0ABT0BFY4</accession>
<dbReference type="Proteomes" id="UP001162881">
    <property type="component" value="Unassembled WGS sequence"/>
</dbReference>
<keyword evidence="3" id="KW-1185">Reference proteome</keyword>
<dbReference type="Pfam" id="PF13466">
    <property type="entry name" value="STAS_2"/>
    <property type="match status" value="1"/>
</dbReference>
<dbReference type="RefSeq" id="WP_244022320.1">
    <property type="nucleotide sequence ID" value="NZ_JALHLF010000069.1"/>
</dbReference>
<dbReference type="EMBL" id="JALHLF010000069">
    <property type="protein sequence ID" value="MCJ2183967.1"/>
    <property type="molecule type" value="Genomic_DNA"/>
</dbReference>
<protein>
    <submittedName>
        <fullName evidence="2">STAS domain-containing protein</fullName>
    </submittedName>
</protein>
<evidence type="ECO:0000259" key="1">
    <source>
        <dbReference type="PROSITE" id="PS50801"/>
    </source>
</evidence>
<evidence type="ECO:0000313" key="3">
    <source>
        <dbReference type="Proteomes" id="UP001162881"/>
    </source>
</evidence>
<sequence>MLVTLGQSATIRTVHEVRNALLEGFEKDGAVTVDAARVEEVDLSLIQLLDAARTHAAAKGLAFALTAPANAALAAMLERNGFLTAPSSAELAFWLQGETQQ</sequence>